<feature type="compositionally biased region" description="Basic and acidic residues" evidence="1">
    <location>
        <begin position="98"/>
        <end position="114"/>
    </location>
</feature>
<dbReference type="SUPFAM" id="SSF49464">
    <property type="entry name" value="Carboxypeptidase regulatory domain-like"/>
    <property type="match status" value="1"/>
</dbReference>
<reference evidence="3 4" key="1">
    <citation type="submission" date="2023-12" db="EMBL/GenBank/DDBJ databases">
        <title>Genomic sequences of Capnocytophaga and Parvimonas strains.</title>
        <authorList>
            <person name="Watt R.M."/>
            <person name="Wang M."/>
            <person name="Yang T."/>
            <person name="Tong W.M."/>
        </authorList>
    </citation>
    <scope>NUCLEOTIDE SEQUENCE [LARGE SCALE GENOMIC DNA]</scope>
    <source>
        <strain evidence="3 4">CCUG 13096</strain>
    </source>
</reference>
<comment type="caution">
    <text evidence="3">The sequence shown here is derived from an EMBL/GenBank/DDBJ whole genome shotgun (WGS) entry which is preliminary data.</text>
</comment>
<proteinExistence type="predicted"/>
<evidence type="ECO:0000256" key="1">
    <source>
        <dbReference type="SAM" id="MobiDB-lite"/>
    </source>
</evidence>
<dbReference type="EMBL" id="JAYKBW010000015">
    <property type="protein sequence ID" value="MEB3076067.1"/>
    <property type="molecule type" value="Genomic_DNA"/>
</dbReference>
<evidence type="ECO:0000256" key="2">
    <source>
        <dbReference type="SAM" id="Phobius"/>
    </source>
</evidence>
<evidence type="ECO:0000313" key="3">
    <source>
        <dbReference type="EMBL" id="MEB3076067.1"/>
    </source>
</evidence>
<dbReference type="Proteomes" id="UP001311730">
    <property type="component" value="Unassembled WGS sequence"/>
</dbReference>
<feature type="transmembrane region" description="Helical" evidence="2">
    <location>
        <begin position="140"/>
        <end position="157"/>
    </location>
</feature>
<protein>
    <submittedName>
        <fullName evidence="3">Carboxypeptidase-like regulatory domain-containing protein</fullName>
    </submittedName>
</protein>
<dbReference type="RefSeq" id="WP_323984136.1">
    <property type="nucleotide sequence ID" value="NZ_JAYKBW010000015.1"/>
</dbReference>
<accession>A0ABU5ZAT2</accession>
<dbReference type="InterPro" id="IPR008969">
    <property type="entry name" value="CarboxyPept-like_regulatory"/>
</dbReference>
<sequence>METEKRYIIGRVTDEHNEPILGVNILIKGTTKGTTTDVNGNYKINAPIGSQLVFSFIGRETKISPPIQKDTAAFNVVLKEIAEELGEVVVTPPKNNKTIKETPKKEEKENQENPIRRFYNPQTIVTKKKSYNDTLKTSKLLLVGGASLLFGLLLFSLDNSQYKKSVKKVAI</sequence>
<dbReference type="Gene3D" id="2.60.40.1120">
    <property type="entry name" value="Carboxypeptidase-like, regulatory domain"/>
    <property type="match status" value="1"/>
</dbReference>
<keyword evidence="2" id="KW-1133">Transmembrane helix</keyword>
<keyword evidence="2" id="KW-0812">Transmembrane</keyword>
<evidence type="ECO:0000313" key="4">
    <source>
        <dbReference type="Proteomes" id="UP001311730"/>
    </source>
</evidence>
<gene>
    <name evidence="3" type="ORF">VJJ08_12280</name>
</gene>
<dbReference type="Pfam" id="PF13715">
    <property type="entry name" value="CarbopepD_reg_2"/>
    <property type="match status" value="1"/>
</dbReference>
<keyword evidence="2" id="KW-0472">Membrane</keyword>
<keyword evidence="4" id="KW-1185">Reference proteome</keyword>
<organism evidence="3 4">
    <name type="scientific">Capnocytophaga gingivalis</name>
    <dbReference type="NCBI Taxonomy" id="1017"/>
    <lineage>
        <taxon>Bacteria</taxon>
        <taxon>Pseudomonadati</taxon>
        <taxon>Bacteroidota</taxon>
        <taxon>Flavobacteriia</taxon>
        <taxon>Flavobacteriales</taxon>
        <taxon>Flavobacteriaceae</taxon>
        <taxon>Capnocytophaga</taxon>
    </lineage>
</organism>
<feature type="region of interest" description="Disordered" evidence="1">
    <location>
        <begin position="94"/>
        <end position="114"/>
    </location>
</feature>
<name>A0ABU5ZAT2_9FLAO</name>